<keyword evidence="2" id="KW-1185">Reference proteome</keyword>
<dbReference type="Bgee" id="WBGene00015528">
    <property type="expression patterns" value="Expressed in pharyngeal muscle cell (C elegans)"/>
</dbReference>
<gene>
    <name evidence="1 3" type="ORF">C06E2.2</name>
    <name evidence="1" type="ORF">CELE_C06E2.2</name>
</gene>
<sequence length="91" mass="10256">MTTKSSKKEKGGFKPTLPPVILTDTYNCRFVIQEEIDVESQMSDGTKSETLTKLFFHLACADNIIKIGESAYTKENLSIVKKLIKALNKMR</sequence>
<dbReference type="UCSC" id="C06E2.2">
    <property type="organism name" value="c. elegans"/>
</dbReference>
<evidence type="ECO:0000313" key="1">
    <source>
        <dbReference type="EMBL" id="CCD63320.1"/>
    </source>
</evidence>
<dbReference type="InParanoid" id="Q17722"/>
<organism evidence="1 2">
    <name type="scientific">Caenorhabditis elegans</name>
    <dbReference type="NCBI Taxonomy" id="6239"/>
    <lineage>
        <taxon>Eukaryota</taxon>
        <taxon>Metazoa</taxon>
        <taxon>Ecdysozoa</taxon>
        <taxon>Nematoda</taxon>
        <taxon>Chromadorea</taxon>
        <taxon>Rhabditida</taxon>
        <taxon>Rhabditina</taxon>
        <taxon>Rhabditomorpha</taxon>
        <taxon>Rhabditoidea</taxon>
        <taxon>Rhabditidae</taxon>
        <taxon>Peloderinae</taxon>
        <taxon>Caenorhabditis</taxon>
    </lineage>
</organism>
<proteinExistence type="predicted"/>
<evidence type="ECO:0000313" key="3">
    <source>
        <dbReference type="WormBase" id="C06E2.2"/>
    </source>
</evidence>
<dbReference type="PIR" id="T15434">
    <property type="entry name" value="T15434"/>
</dbReference>
<name>Q17722_CAEEL</name>
<dbReference type="FunCoup" id="Q17722">
    <property type="interactions" value="138"/>
</dbReference>
<dbReference type="AGR" id="WB:WBGene00015528"/>
<dbReference type="HOGENOM" id="CLU_2429067_0_0_1"/>
<dbReference type="AlphaFoldDB" id="Q17722"/>
<protein>
    <submittedName>
        <fullName evidence="1">THAP-type domain-containing protein</fullName>
    </submittedName>
</protein>
<reference evidence="1 2" key="1">
    <citation type="journal article" date="1998" name="Science">
        <title>Genome sequence of the nematode C. elegans: a platform for investigating biology.</title>
        <authorList>
            <consortium name="The C. elegans sequencing consortium"/>
            <person name="Sulson J.E."/>
            <person name="Waterston R."/>
        </authorList>
    </citation>
    <scope>NUCLEOTIDE SEQUENCE [LARGE SCALE GENOMIC DNA]</scope>
    <source>
        <strain evidence="1 2">Bristol N2</strain>
    </source>
</reference>
<dbReference type="WormBase" id="C06E2.2">
    <property type="protein sequence ID" value="CE03945"/>
    <property type="gene ID" value="WBGene00015528"/>
</dbReference>
<dbReference type="RefSeq" id="NP_509504.1">
    <property type="nucleotide sequence ID" value="NM_077103.4"/>
</dbReference>
<accession>Q17722</accession>
<evidence type="ECO:0000313" key="2">
    <source>
        <dbReference type="Proteomes" id="UP000001940"/>
    </source>
</evidence>
<dbReference type="PaxDb" id="6239-C06E2.2"/>
<dbReference type="Proteomes" id="UP000001940">
    <property type="component" value="Chromosome X"/>
</dbReference>
<dbReference type="KEGG" id="cel:CELE_C06E2.2"/>
<dbReference type="GeneID" id="182320"/>
<dbReference type="EMBL" id="BX284606">
    <property type="protein sequence ID" value="CCD63320.1"/>
    <property type="molecule type" value="Genomic_DNA"/>
</dbReference>
<dbReference type="STRING" id="6239.C06E2.2.1"/>
<dbReference type="CTD" id="182320"/>